<keyword evidence="5" id="KW-1185">Reference proteome</keyword>
<evidence type="ECO:0000259" key="3">
    <source>
        <dbReference type="Pfam" id="PF03061"/>
    </source>
</evidence>
<evidence type="ECO:0000256" key="2">
    <source>
        <dbReference type="ARBA" id="ARBA00022801"/>
    </source>
</evidence>
<dbReference type="SUPFAM" id="SSF54637">
    <property type="entry name" value="Thioesterase/thiol ester dehydrase-isomerase"/>
    <property type="match status" value="1"/>
</dbReference>
<dbReference type="PANTHER" id="PTHR21660">
    <property type="entry name" value="THIOESTERASE SUPERFAMILY MEMBER-RELATED"/>
    <property type="match status" value="1"/>
</dbReference>
<dbReference type="Gene3D" id="3.10.129.10">
    <property type="entry name" value="Hotdog Thioesterase"/>
    <property type="match status" value="1"/>
</dbReference>
<comment type="caution">
    <text evidence="4">The sequence shown here is derived from an EMBL/GenBank/DDBJ whole genome shotgun (WGS) entry which is preliminary data.</text>
</comment>
<sequence length="247" mass="27069">MSSMAVPFNIALTGTDRSFALVRSRERIGLVGVVRRKAKHEGIMDVESVKKYFQTEKGEEIAPLLDDLPSRFLEPLVLYGLRIDLIERGRVVCSMKIPRRLLNTHNSLHGGATATMVDLVGSAAICTMGAPTVGVSVEINVTYLDAAYADEDIEIEAKILRIGKAIAVVSVEFKNKKTGKVFARGRHTKYLAIGHPFIKLLAVHVAEATLAGFITLLRNTRNVGDDLLLQRYLNIIFNIGALASARV</sequence>
<dbReference type="PANTHER" id="PTHR21660:SF47">
    <property type="entry name" value="F19P19.27 PROTEIN"/>
    <property type="match status" value="1"/>
</dbReference>
<dbReference type="InterPro" id="IPR029069">
    <property type="entry name" value="HotDog_dom_sf"/>
</dbReference>
<dbReference type="FunFam" id="3.10.129.10:FF:000059">
    <property type="entry name" value="Acyl-coenzyme A thioesterase 13"/>
    <property type="match status" value="1"/>
</dbReference>
<evidence type="ECO:0000313" key="5">
    <source>
        <dbReference type="Proteomes" id="UP000634136"/>
    </source>
</evidence>
<protein>
    <submittedName>
        <fullName evidence="4">Acyl-coenzyme A thioesterase 13-like</fullName>
    </submittedName>
</protein>
<evidence type="ECO:0000256" key="1">
    <source>
        <dbReference type="ARBA" id="ARBA00008324"/>
    </source>
</evidence>
<evidence type="ECO:0000313" key="4">
    <source>
        <dbReference type="EMBL" id="KAF7834085.1"/>
    </source>
</evidence>
<dbReference type="GO" id="GO:0047617">
    <property type="term" value="F:fatty acyl-CoA hydrolase activity"/>
    <property type="evidence" value="ECO:0007669"/>
    <property type="project" value="InterPro"/>
</dbReference>
<dbReference type="AlphaFoldDB" id="A0A834WXF3"/>
<dbReference type="Proteomes" id="UP000634136">
    <property type="component" value="Unassembled WGS sequence"/>
</dbReference>
<organism evidence="4 5">
    <name type="scientific">Senna tora</name>
    <dbReference type="NCBI Taxonomy" id="362788"/>
    <lineage>
        <taxon>Eukaryota</taxon>
        <taxon>Viridiplantae</taxon>
        <taxon>Streptophyta</taxon>
        <taxon>Embryophyta</taxon>
        <taxon>Tracheophyta</taxon>
        <taxon>Spermatophyta</taxon>
        <taxon>Magnoliopsida</taxon>
        <taxon>eudicotyledons</taxon>
        <taxon>Gunneridae</taxon>
        <taxon>Pentapetalae</taxon>
        <taxon>rosids</taxon>
        <taxon>fabids</taxon>
        <taxon>Fabales</taxon>
        <taxon>Fabaceae</taxon>
        <taxon>Caesalpinioideae</taxon>
        <taxon>Cassia clade</taxon>
        <taxon>Senna</taxon>
    </lineage>
</organism>
<feature type="domain" description="Thioesterase" evidence="3">
    <location>
        <begin position="105"/>
        <end position="180"/>
    </location>
</feature>
<keyword evidence="2" id="KW-0378">Hydrolase</keyword>
<dbReference type="InterPro" id="IPR039298">
    <property type="entry name" value="ACOT13"/>
</dbReference>
<dbReference type="Pfam" id="PF03061">
    <property type="entry name" value="4HBT"/>
    <property type="match status" value="1"/>
</dbReference>
<gene>
    <name evidence="4" type="ORF">G2W53_008944</name>
</gene>
<accession>A0A834WXF3</accession>
<name>A0A834WXF3_9FABA</name>
<dbReference type="OrthoDB" id="46529at2759"/>
<proteinExistence type="inferred from homology"/>
<dbReference type="NCBIfam" id="TIGR00369">
    <property type="entry name" value="unchar_dom_1"/>
    <property type="match status" value="1"/>
</dbReference>
<reference evidence="4" key="1">
    <citation type="submission" date="2020-09" db="EMBL/GenBank/DDBJ databases">
        <title>Genome-Enabled Discovery of Anthraquinone Biosynthesis in Senna tora.</title>
        <authorList>
            <person name="Kang S.-H."/>
            <person name="Pandey R.P."/>
            <person name="Lee C.-M."/>
            <person name="Sim J.-S."/>
            <person name="Jeong J.-T."/>
            <person name="Choi B.-S."/>
            <person name="Jung M."/>
            <person name="Ginzburg D."/>
            <person name="Zhao K."/>
            <person name="Won S.Y."/>
            <person name="Oh T.-J."/>
            <person name="Yu Y."/>
            <person name="Kim N.-H."/>
            <person name="Lee O.R."/>
            <person name="Lee T.-H."/>
            <person name="Bashyal P."/>
            <person name="Kim T.-S."/>
            <person name="Lee W.-H."/>
            <person name="Kawkins C."/>
            <person name="Kim C.-K."/>
            <person name="Kim J.S."/>
            <person name="Ahn B.O."/>
            <person name="Rhee S.Y."/>
            <person name="Sohng J.K."/>
        </authorList>
    </citation>
    <scope>NUCLEOTIDE SEQUENCE</scope>
    <source>
        <tissue evidence="4">Leaf</tissue>
    </source>
</reference>
<dbReference type="InterPro" id="IPR006683">
    <property type="entry name" value="Thioestr_dom"/>
</dbReference>
<dbReference type="InterPro" id="IPR003736">
    <property type="entry name" value="PAAI_dom"/>
</dbReference>
<dbReference type="EMBL" id="JAAIUW010000004">
    <property type="protein sequence ID" value="KAF7834085.1"/>
    <property type="molecule type" value="Genomic_DNA"/>
</dbReference>
<comment type="similarity">
    <text evidence="1">Belongs to the thioesterase PaaI family.</text>
</comment>
<dbReference type="CDD" id="cd03443">
    <property type="entry name" value="PaaI_thioesterase"/>
    <property type="match status" value="1"/>
</dbReference>